<dbReference type="PROSITE" id="PS50878">
    <property type="entry name" value="RT_POL"/>
    <property type="match status" value="1"/>
</dbReference>
<organism evidence="2">
    <name type="scientific">Fagus sylvatica</name>
    <name type="common">Beechnut</name>
    <dbReference type="NCBI Taxonomy" id="28930"/>
    <lineage>
        <taxon>Eukaryota</taxon>
        <taxon>Viridiplantae</taxon>
        <taxon>Streptophyta</taxon>
        <taxon>Embryophyta</taxon>
        <taxon>Tracheophyta</taxon>
        <taxon>Spermatophyta</taxon>
        <taxon>Magnoliopsida</taxon>
        <taxon>eudicotyledons</taxon>
        <taxon>Gunneridae</taxon>
        <taxon>Pentapetalae</taxon>
        <taxon>rosids</taxon>
        <taxon>fabids</taxon>
        <taxon>Fagales</taxon>
        <taxon>Fagaceae</taxon>
        <taxon>Fagus</taxon>
    </lineage>
</organism>
<accession>A0A2N9EHC6</accession>
<feature type="domain" description="Reverse transcriptase" evidence="1">
    <location>
        <begin position="1"/>
        <end position="242"/>
    </location>
</feature>
<dbReference type="PANTHER" id="PTHR33116:SF78">
    <property type="entry name" value="OS12G0587133 PROTEIN"/>
    <property type="match status" value="1"/>
</dbReference>
<dbReference type="Pfam" id="PF13966">
    <property type="entry name" value="zf-RVT"/>
    <property type="match status" value="1"/>
</dbReference>
<sequence length="600" mass="67702">MEGHDGQYRLNGRLRVVLDSLISESQNAFVGERKILDSVLIANECLDSRLKSHVPGVICKLDIEKAYDHVNWQCLLNLLERMGFGIWWRRWIEACISSVQFSVVINGSPEGFFTSSRGLRQGDPLSLLLFLLVMEVLSTMLKKVESEGLIKGFSAGSNVSNGLRISHLLYADDTILFCDADMSQLLYVRMVRNCFEAATGLRVNMSKSEMVPVGEVQNLAELAESLCCHLGELPLSYLGMPLGASYKAAAVWNPILKKMERRLSGWQKLYLSKGGRLTLLRSTLSSLPTYFLSLFTIPISVAHRIEKLQRDFLWGGMGNDFKHHLVGWDKVCVPKAKGGLGVRSLVLFNKALLGKWLWRFGLEENNLWRRVLVEKFGVELGGWRTNPIRGAHSCSLWKGILSGWEDYFQYVQFVVGQGNQVRFWEDKWCGELTLKDRFPLLFNCSSNRGATIDTVLHRSASGGVVLSSVAVPNLVPDGLKWTCNRAGVFDSRSFYAALNNRQGVWFPWKSVWKVKAPPRVAFFIWSAAWGKILTCDNLMRRASLEFCVLCFSHPLDFAEKGAGIIIWVAELVWKAPVQYLEFNPSLLNVDGVAREKLQNF</sequence>
<dbReference type="AlphaFoldDB" id="A0A2N9EHC6"/>
<dbReference type="InterPro" id="IPR043502">
    <property type="entry name" value="DNA/RNA_pol_sf"/>
</dbReference>
<dbReference type="SUPFAM" id="SSF56672">
    <property type="entry name" value="DNA/RNA polymerases"/>
    <property type="match status" value="1"/>
</dbReference>
<protein>
    <recommendedName>
        <fullName evidence="1">Reverse transcriptase domain-containing protein</fullName>
    </recommendedName>
</protein>
<dbReference type="InterPro" id="IPR026960">
    <property type="entry name" value="RVT-Znf"/>
</dbReference>
<evidence type="ECO:0000313" key="2">
    <source>
        <dbReference type="EMBL" id="SPC74172.1"/>
    </source>
</evidence>
<dbReference type="EMBL" id="OIVN01000095">
    <property type="protein sequence ID" value="SPC74172.1"/>
    <property type="molecule type" value="Genomic_DNA"/>
</dbReference>
<name>A0A2N9EHC6_FAGSY</name>
<reference evidence="2" key="1">
    <citation type="submission" date="2018-02" db="EMBL/GenBank/DDBJ databases">
        <authorList>
            <person name="Cohen D.B."/>
            <person name="Kent A.D."/>
        </authorList>
    </citation>
    <scope>NUCLEOTIDE SEQUENCE</scope>
</reference>
<evidence type="ECO:0000259" key="1">
    <source>
        <dbReference type="PROSITE" id="PS50878"/>
    </source>
</evidence>
<dbReference type="PANTHER" id="PTHR33116">
    <property type="entry name" value="REVERSE TRANSCRIPTASE ZINC-BINDING DOMAIN-CONTAINING PROTEIN-RELATED-RELATED"/>
    <property type="match status" value="1"/>
</dbReference>
<dbReference type="Pfam" id="PF00078">
    <property type="entry name" value="RVT_1"/>
    <property type="match status" value="1"/>
</dbReference>
<dbReference type="InterPro" id="IPR000477">
    <property type="entry name" value="RT_dom"/>
</dbReference>
<proteinExistence type="predicted"/>
<gene>
    <name evidence="2" type="ORF">FSB_LOCUS2054</name>
</gene>